<name>A0A2R6PZR3_9APHY</name>
<accession>A0A2R6PZR3</accession>
<keyword evidence="2" id="KW-1185">Reference proteome</keyword>
<evidence type="ECO:0000313" key="2">
    <source>
        <dbReference type="Proteomes" id="UP000186601"/>
    </source>
</evidence>
<comment type="caution">
    <text evidence="1">The sequence shown here is derived from an EMBL/GenBank/DDBJ whole genome shotgun (WGS) entry which is preliminary data.</text>
</comment>
<evidence type="ECO:0000313" key="1">
    <source>
        <dbReference type="EMBL" id="PSR99301.1"/>
    </source>
</evidence>
<proteinExistence type="predicted"/>
<dbReference type="EMBL" id="MLYV02000421">
    <property type="protein sequence ID" value="PSR99301.1"/>
    <property type="molecule type" value="Genomic_DNA"/>
</dbReference>
<gene>
    <name evidence="1" type="ORF">PHLCEN_2v4160</name>
</gene>
<organism evidence="1 2">
    <name type="scientific">Hermanssonia centrifuga</name>
    <dbReference type="NCBI Taxonomy" id="98765"/>
    <lineage>
        <taxon>Eukaryota</taxon>
        <taxon>Fungi</taxon>
        <taxon>Dikarya</taxon>
        <taxon>Basidiomycota</taxon>
        <taxon>Agaricomycotina</taxon>
        <taxon>Agaricomycetes</taxon>
        <taxon>Polyporales</taxon>
        <taxon>Meruliaceae</taxon>
        <taxon>Hermanssonia</taxon>
    </lineage>
</organism>
<reference evidence="1 2" key="1">
    <citation type="submission" date="2018-02" db="EMBL/GenBank/DDBJ databases">
        <title>Genome sequence of the basidiomycete white-rot fungus Phlebia centrifuga.</title>
        <authorList>
            <person name="Granchi Z."/>
            <person name="Peng M."/>
            <person name="de Vries R.P."/>
            <person name="Hilden K."/>
            <person name="Makela M.R."/>
            <person name="Grigoriev I."/>
            <person name="Riley R."/>
        </authorList>
    </citation>
    <scope>NUCLEOTIDE SEQUENCE [LARGE SCALE GENOMIC DNA]</scope>
    <source>
        <strain evidence="1 2">FBCC195</strain>
    </source>
</reference>
<sequence>MFELRVSRCNTSRPSSPAKIKVVKHCLAAIDNYKQAIFTDYTSWLEQFKPDESVFGDPLIKTLRDILPTKGDTWQVKRLEEPSQCIVPTTASGNGCCRCLLFDEENSETIWGYQRVGFAVWPS</sequence>
<protein>
    <submittedName>
        <fullName evidence="1">Uncharacterized protein</fullName>
    </submittedName>
</protein>
<dbReference type="AlphaFoldDB" id="A0A2R6PZR3"/>
<dbReference type="Proteomes" id="UP000186601">
    <property type="component" value="Unassembled WGS sequence"/>
</dbReference>